<sequence length="199" mass="22806">MKLKVTIGVAVTMVVMLVIISVNQYMSVNQYQRWISDDLNNDLGAVSQGILSNEEVLSDVVVAHEITTEDAQLLERNAQYIYRLKTLQDFTVEMFNYKPSDFDHSPEPSSTELVSRLADEAQFISEEREGHLNEDDVTMIEKYLALHKQWAKHVNDYYPSISSEGAGQTFFSDHENMVAEQEWVSFILDVKEETEGYNP</sequence>
<feature type="transmembrane region" description="Helical" evidence="1">
    <location>
        <begin position="6"/>
        <end position="26"/>
    </location>
</feature>
<accession>A0ABV2KV33</accession>
<keyword evidence="3" id="KW-1185">Reference proteome</keyword>
<evidence type="ECO:0000256" key="1">
    <source>
        <dbReference type="SAM" id="Phobius"/>
    </source>
</evidence>
<keyword evidence="1" id="KW-1133">Transmembrane helix</keyword>
<evidence type="ECO:0008006" key="4">
    <source>
        <dbReference type="Google" id="ProtNLM"/>
    </source>
</evidence>
<organism evidence="2 3">
    <name type="scientific">Alkalibacillus flavidus</name>
    <dbReference type="NCBI Taxonomy" id="546021"/>
    <lineage>
        <taxon>Bacteria</taxon>
        <taxon>Bacillati</taxon>
        <taxon>Bacillota</taxon>
        <taxon>Bacilli</taxon>
        <taxon>Bacillales</taxon>
        <taxon>Bacillaceae</taxon>
        <taxon>Alkalibacillus</taxon>
    </lineage>
</organism>
<gene>
    <name evidence="2" type="ORF">ABID56_001529</name>
</gene>
<keyword evidence="1" id="KW-0472">Membrane</keyword>
<proteinExistence type="predicted"/>
<dbReference type="Proteomes" id="UP001549167">
    <property type="component" value="Unassembled WGS sequence"/>
</dbReference>
<dbReference type="RefSeq" id="WP_354220012.1">
    <property type="nucleotide sequence ID" value="NZ_JBEPMX010000006.1"/>
</dbReference>
<evidence type="ECO:0000313" key="3">
    <source>
        <dbReference type="Proteomes" id="UP001549167"/>
    </source>
</evidence>
<evidence type="ECO:0000313" key="2">
    <source>
        <dbReference type="EMBL" id="MET3683434.1"/>
    </source>
</evidence>
<comment type="caution">
    <text evidence="2">The sequence shown here is derived from an EMBL/GenBank/DDBJ whole genome shotgun (WGS) entry which is preliminary data.</text>
</comment>
<name>A0ABV2KV33_9BACI</name>
<reference evidence="2 3" key="1">
    <citation type="submission" date="2024-06" db="EMBL/GenBank/DDBJ databases">
        <title>Genomic Encyclopedia of Type Strains, Phase IV (KMG-IV): sequencing the most valuable type-strain genomes for metagenomic binning, comparative biology and taxonomic classification.</title>
        <authorList>
            <person name="Goeker M."/>
        </authorList>
    </citation>
    <scope>NUCLEOTIDE SEQUENCE [LARGE SCALE GENOMIC DNA]</scope>
    <source>
        <strain evidence="2 3">DSM 23520</strain>
    </source>
</reference>
<protein>
    <recommendedName>
        <fullName evidence="4">TipAS antibiotic-recognition domain-containing protein</fullName>
    </recommendedName>
</protein>
<dbReference type="EMBL" id="JBEPMX010000006">
    <property type="protein sequence ID" value="MET3683434.1"/>
    <property type="molecule type" value="Genomic_DNA"/>
</dbReference>
<keyword evidence="1" id="KW-0812">Transmembrane</keyword>